<protein>
    <submittedName>
        <fullName evidence="2">Uncharacterized protein</fullName>
    </submittedName>
</protein>
<sequence length="90" mass="9744">MSGAASARSDAAFSRVVTEPPCGRCDGDRFEDDPSTGERAQQGTTLADRLVPPRGRYDGDRLEDDPSTGKREHPQATDQDVRQALEARGL</sequence>
<dbReference type="RefSeq" id="WP_006166129.1">
    <property type="nucleotide sequence ID" value="NZ_AOIN01000030.1"/>
</dbReference>
<evidence type="ECO:0000313" key="2">
    <source>
        <dbReference type="EMBL" id="ELZ03512.1"/>
    </source>
</evidence>
<comment type="caution">
    <text evidence="2">The sequence shown here is derived from an EMBL/GenBank/DDBJ whole genome shotgun (WGS) entry which is preliminary data.</text>
</comment>
<feature type="region of interest" description="Disordered" evidence="1">
    <location>
        <begin position="1"/>
        <end position="90"/>
    </location>
</feature>
<dbReference type="Proteomes" id="UP000011693">
    <property type="component" value="Unassembled WGS sequence"/>
</dbReference>
<keyword evidence="3" id="KW-1185">Reference proteome</keyword>
<gene>
    <name evidence="2" type="ORF">C482_03724</name>
</gene>
<evidence type="ECO:0000256" key="1">
    <source>
        <dbReference type="SAM" id="MobiDB-lite"/>
    </source>
</evidence>
<feature type="compositionally biased region" description="Low complexity" evidence="1">
    <location>
        <begin position="1"/>
        <end position="14"/>
    </location>
</feature>
<evidence type="ECO:0000313" key="3">
    <source>
        <dbReference type="Proteomes" id="UP000011693"/>
    </source>
</evidence>
<organism evidence="2 3">
    <name type="scientific">Natrialba chahannaoensis JCM 10990</name>
    <dbReference type="NCBI Taxonomy" id="1227492"/>
    <lineage>
        <taxon>Archaea</taxon>
        <taxon>Methanobacteriati</taxon>
        <taxon>Methanobacteriota</taxon>
        <taxon>Stenosarchaea group</taxon>
        <taxon>Halobacteria</taxon>
        <taxon>Halobacteriales</taxon>
        <taxon>Natrialbaceae</taxon>
        <taxon>Natrialba</taxon>
    </lineage>
</organism>
<reference evidence="2 3" key="1">
    <citation type="journal article" date="2014" name="PLoS Genet.">
        <title>Phylogenetically driven sequencing of extremely halophilic archaea reveals strategies for static and dynamic osmo-response.</title>
        <authorList>
            <person name="Becker E.A."/>
            <person name="Seitzer P.M."/>
            <person name="Tritt A."/>
            <person name="Larsen D."/>
            <person name="Krusor M."/>
            <person name="Yao A.I."/>
            <person name="Wu D."/>
            <person name="Madern D."/>
            <person name="Eisen J.A."/>
            <person name="Darling A.E."/>
            <person name="Facciotti M.T."/>
        </authorList>
    </citation>
    <scope>NUCLEOTIDE SEQUENCE [LARGE SCALE GENOMIC DNA]</scope>
    <source>
        <strain evidence="2 3">JCM 10990</strain>
    </source>
</reference>
<dbReference type="EMBL" id="AOIN01000030">
    <property type="protein sequence ID" value="ELZ03512.1"/>
    <property type="molecule type" value="Genomic_DNA"/>
</dbReference>
<accession>M0AYZ4</accession>
<dbReference type="AlphaFoldDB" id="M0AYZ4"/>
<feature type="compositionally biased region" description="Basic and acidic residues" evidence="1">
    <location>
        <begin position="67"/>
        <end position="90"/>
    </location>
</feature>
<proteinExistence type="predicted"/>
<name>M0AYZ4_9EURY</name>